<comment type="similarity">
    <text evidence="8">Belongs to the methyltransferase superfamily. RlmI family.</text>
</comment>
<dbReference type="Pfam" id="PF17785">
    <property type="entry name" value="PUA_3"/>
    <property type="match status" value="1"/>
</dbReference>
<evidence type="ECO:0000256" key="2">
    <source>
        <dbReference type="ARBA" id="ARBA00022490"/>
    </source>
</evidence>
<dbReference type="GO" id="GO:0005737">
    <property type="term" value="C:cytoplasm"/>
    <property type="evidence" value="ECO:0007669"/>
    <property type="project" value="UniProtKB-SubCell"/>
</dbReference>
<evidence type="ECO:0000256" key="4">
    <source>
        <dbReference type="ARBA" id="ARBA00022603"/>
    </source>
</evidence>
<dbReference type="PANTHER" id="PTHR42873">
    <property type="entry name" value="RIBOSOMAL RNA LARGE SUBUNIT METHYLTRANSFERASE"/>
    <property type="match status" value="1"/>
</dbReference>
<dbReference type="SUPFAM" id="SSF53335">
    <property type="entry name" value="S-adenosyl-L-methionine-dependent methyltransferases"/>
    <property type="match status" value="1"/>
</dbReference>
<keyword evidence="6" id="KW-0949">S-adenosyl-L-methionine</keyword>
<dbReference type="CDD" id="cd11572">
    <property type="entry name" value="RlmI_M_like"/>
    <property type="match status" value="1"/>
</dbReference>
<keyword evidence="7" id="KW-0694">RNA-binding</keyword>
<accession>A0A6S6TNY5</accession>
<sequence>MSVTHIILKKGRDKSIRAKHPWIFSGAIQHIKGEPAAGDTVEVYSQNGDILGLGAWSPESQIQVRMWKMGKGKIDREFFKQRIESALQQRATIGITHLNTAFRIINAESDGIPGMVVDKMGDWIIMQCLSTGANHWKNDIAEILMELTGCRGVYERSDVAIRKKEGLQETKGCLKGEEPPAHIDILEEGRHYRVDVVNGHKTGFYLDQRDNRSLVGHYAKEKTVLNCFSYTGGFAIAAALGKAKHITSIDASSHALEHAQQAYELNKLASKQTKNICGDVFKLLREYDHAGKRFDMIILDPPKFAENRSQIKKAARGYKDINRLGFKLLNPGGLLFTFSCSGLIDANLFQKIVSDAALDAGCDGQIIHKLAQASDHPTRLAFPEGFYLKGLVCQKIIS</sequence>
<dbReference type="CDD" id="cd21153">
    <property type="entry name" value="PUA_RlmI"/>
    <property type="match status" value="1"/>
</dbReference>
<dbReference type="SMART" id="SM00359">
    <property type="entry name" value="PUA"/>
    <property type="match status" value="1"/>
</dbReference>
<dbReference type="PANTHER" id="PTHR42873:SF1">
    <property type="entry name" value="S-ADENOSYLMETHIONINE-DEPENDENT METHYLTRANSFERASE DOMAIN-CONTAINING PROTEIN"/>
    <property type="match status" value="1"/>
</dbReference>
<keyword evidence="2" id="KW-0963">Cytoplasm</keyword>
<evidence type="ECO:0000256" key="8">
    <source>
        <dbReference type="ARBA" id="ARBA00038091"/>
    </source>
</evidence>
<dbReference type="Gene3D" id="3.40.50.150">
    <property type="entry name" value="Vaccinia Virus protein VP39"/>
    <property type="match status" value="1"/>
</dbReference>
<dbReference type="PROSITE" id="PS50890">
    <property type="entry name" value="PUA"/>
    <property type="match status" value="1"/>
</dbReference>
<keyword evidence="4 10" id="KW-0489">Methyltransferase</keyword>
<dbReference type="GO" id="GO:0003723">
    <property type="term" value="F:RNA binding"/>
    <property type="evidence" value="ECO:0007669"/>
    <property type="project" value="UniProtKB-KW"/>
</dbReference>
<name>A0A6S6TNY5_9GAMM</name>
<dbReference type="Gene3D" id="2.30.130.10">
    <property type="entry name" value="PUA domain"/>
    <property type="match status" value="1"/>
</dbReference>
<organism evidence="10">
    <name type="scientific">uncultured Thiotrichaceae bacterium</name>
    <dbReference type="NCBI Taxonomy" id="298394"/>
    <lineage>
        <taxon>Bacteria</taxon>
        <taxon>Pseudomonadati</taxon>
        <taxon>Pseudomonadota</taxon>
        <taxon>Gammaproteobacteria</taxon>
        <taxon>Thiotrichales</taxon>
        <taxon>Thiotrichaceae</taxon>
        <taxon>environmental samples</taxon>
    </lineage>
</organism>
<evidence type="ECO:0000256" key="1">
    <source>
        <dbReference type="ARBA" id="ARBA00004496"/>
    </source>
</evidence>
<reference evidence="10" key="1">
    <citation type="submission" date="2020-01" db="EMBL/GenBank/DDBJ databases">
        <authorList>
            <person name="Meier V. D."/>
            <person name="Meier V D."/>
        </authorList>
    </citation>
    <scope>NUCLEOTIDE SEQUENCE</scope>
    <source>
        <strain evidence="10">HLG_WM_MAG_07</strain>
    </source>
</reference>
<dbReference type="Pfam" id="PF10672">
    <property type="entry name" value="Methyltrans_SAM"/>
    <property type="match status" value="1"/>
</dbReference>
<proteinExistence type="inferred from homology"/>
<dbReference type="InterPro" id="IPR015947">
    <property type="entry name" value="PUA-like_sf"/>
</dbReference>
<dbReference type="InterPro" id="IPR002478">
    <property type="entry name" value="PUA"/>
</dbReference>
<evidence type="ECO:0000259" key="9">
    <source>
        <dbReference type="SMART" id="SM00359"/>
    </source>
</evidence>
<protein>
    <submittedName>
        <fullName evidence="10">LSU m5C1962 methyltransferase RlmI</fullName>
    </submittedName>
</protein>
<evidence type="ECO:0000256" key="3">
    <source>
        <dbReference type="ARBA" id="ARBA00022552"/>
    </source>
</evidence>
<dbReference type="GO" id="GO:0032259">
    <property type="term" value="P:methylation"/>
    <property type="evidence" value="ECO:0007669"/>
    <property type="project" value="UniProtKB-KW"/>
</dbReference>
<evidence type="ECO:0000256" key="6">
    <source>
        <dbReference type="ARBA" id="ARBA00022691"/>
    </source>
</evidence>
<keyword evidence="3" id="KW-0698">rRNA processing</keyword>
<feature type="domain" description="PUA" evidence="9">
    <location>
        <begin position="4"/>
        <end position="80"/>
    </location>
</feature>
<evidence type="ECO:0000256" key="5">
    <source>
        <dbReference type="ARBA" id="ARBA00022679"/>
    </source>
</evidence>
<evidence type="ECO:0000313" key="10">
    <source>
        <dbReference type="EMBL" id="CAA6818038.1"/>
    </source>
</evidence>
<dbReference type="CDD" id="cd02440">
    <property type="entry name" value="AdoMet_MTases"/>
    <property type="match status" value="1"/>
</dbReference>
<dbReference type="InterPro" id="IPR041532">
    <property type="entry name" value="RlmI-like_PUA"/>
</dbReference>
<dbReference type="SUPFAM" id="SSF88697">
    <property type="entry name" value="PUA domain-like"/>
    <property type="match status" value="1"/>
</dbReference>
<evidence type="ECO:0000256" key="7">
    <source>
        <dbReference type="ARBA" id="ARBA00022884"/>
    </source>
</evidence>
<dbReference type="InterPro" id="IPR036974">
    <property type="entry name" value="PUA_sf"/>
</dbReference>
<keyword evidence="5 10" id="KW-0808">Transferase</keyword>
<dbReference type="EMBL" id="CACVAY010000084">
    <property type="protein sequence ID" value="CAA6818038.1"/>
    <property type="molecule type" value="Genomic_DNA"/>
</dbReference>
<dbReference type="GO" id="GO:0006364">
    <property type="term" value="P:rRNA processing"/>
    <property type="evidence" value="ECO:0007669"/>
    <property type="project" value="UniProtKB-KW"/>
</dbReference>
<dbReference type="InterPro" id="IPR029063">
    <property type="entry name" value="SAM-dependent_MTases_sf"/>
</dbReference>
<dbReference type="AlphaFoldDB" id="A0A6S6TNY5"/>
<dbReference type="Gene3D" id="3.30.750.80">
    <property type="entry name" value="RNA methyltransferase domain (HRMD) like"/>
    <property type="match status" value="1"/>
</dbReference>
<dbReference type="GO" id="GO:0008168">
    <property type="term" value="F:methyltransferase activity"/>
    <property type="evidence" value="ECO:0007669"/>
    <property type="project" value="UniProtKB-KW"/>
</dbReference>
<gene>
    <name evidence="10" type="ORF">HELGO_WM4898</name>
</gene>
<comment type="subcellular location">
    <subcellularLocation>
        <location evidence="1">Cytoplasm</location>
    </subcellularLocation>
</comment>
<dbReference type="InterPro" id="IPR019614">
    <property type="entry name" value="SAM-dep_methyl-trfase"/>
</dbReference>